<evidence type="ECO:0000259" key="13">
    <source>
        <dbReference type="Pfam" id="PF00749"/>
    </source>
</evidence>
<dbReference type="Gene3D" id="3.40.50.620">
    <property type="entry name" value="HUPs"/>
    <property type="match status" value="1"/>
</dbReference>
<comment type="subcellular location">
    <subcellularLocation>
        <location evidence="1 12">Cytoplasm</location>
    </subcellularLocation>
</comment>
<dbReference type="GO" id="GO:0008270">
    <property type="term" value="F:zinc ion binding"/>
    <property type="evidence" value="ECO:0007669"/>
    <property type="project" value="InterPro"/>
</dbReference>
<dbReference type="Pfam" id="PF00749">
    <property type="entry name" value="tRNA-synt_1c"/>
    <property type="match status" value="1"/>
</dbReference>
<evidence type="ECO:0000256" key="6">
    <source>
        <dbReference type="ARBA" id="ARBA00022741"/>
    </source>
</evidence>
<evidence type="ECO:0000256" key="8">
    <source>
        <dbReference type="ARBA" id="ARBA00022917"/>
    </source>
</evidence>
<evidence type="ECO:0000256" key="5">
    <source>
        <dbReference type="ARBA" id="ARBA00022598"/>
    </source>
</evidence>
<dbReference type="SUPFAM" id="SSF48163">
    <property type="entry name" value="An anticodon-binding domain of class I aminoacyl-tRNA synthetases"/>
    <property type="match status" value="1"/>
</dbReference>
<dbReference type="HOGENOM" id="CLU_015768_6_0_7"/>
<feature type="domain" description="Aminoacyl-tRNA synthetase class I anticodon-binding" evidence="14">
    <location>
        <begin position="341"/>
        <end position="485"/>
    </location>
</feature>
<keyword evidence="7 12" id="KW-0067">ATP-binding</keyword>
<evidence type="ECO:0000313" key="16">
    <source>
        <dbReference type="Proteomes" id="UP000018731"/>
    </source>
</evidence>
<dbReference type="InterPro" id="IPR000924">
    <property type="entry name" value="Glu/Gln-tRNA-synth"/>
</dbReference>
<dbReference type="InterPro" id="IPR014729">
    <property type="entry name" value="Rossmann-like_a/b/a_fold"/>
</dbReference>
<dbReference type="GO" id="GO:0005829">
    <property type="term" value="C:cytosol"/>
    <property type="evidence" value="ECO:0007669"/>
    <property type="project" value="TreeGrafter"/>
</dbReference>
<accession>V8CCI2</accession>
<dbReference type="GO" id="GO:0000049">
    <property type="term" value="F:tRNA binding"/>
    <property type="evidence" value="ECO:0007669"/>
    <property type="project" value="InterPro"/>
</dbReference>
<dbReference type="InterPro" id="IPR008925">
    <property type="entry name" value="aa_tRNA-synth_I_cd-bd_sf"/>
</dbReference>
<dbReference type="InterPro" id="IPR049940">
    <property type="entry name" value="GluQ/Sye"/>
</dbReference>
<proteinExistence type="inferred from homology"/>
<dbReference type="Proteomes" id="UP000018731">
    <property type="component" value="Unassembled WGS sequence"/>
</dbReference>
<dbReference type="NCBIfam" id="TIGR00464">
    <property type="entry name" value="gltX_bact"/>
    <property type="match status" value="1"/>
</dbReference>
<dbReference type="InterPro" id="IPR020058">
    <property type="entry name" value="Glu/Gln-tRNA-synth_Ib_cat-dom"/>
</dbReference>
<dbReference type="EC" id="6.1.1.17" evidence="12"/>
<comment type="similarity">
    <text evidence="2 12">Belongs to the class-I aminoacyl-tRNA synthetase family. Glutamate--tRNA ligase type 1 subfamily.</text>
</comment>
<dbReference type="InterPro" id="IPR045462">
    <property type="entry name" value="aa-tRNA-synth_I_cd-bd"/>
</dbReference>
<evidence type="ECO:0000256" key="4">
    <source>
        <dbReference type="ARBA" id="ARBA00022490"/>
    </source>
</evidence>
<evidence type="ECO:0000256" key="10">
    <source>
        <dbReference type="ARBA" id="ARBA00050184"/>
    </source>
</evidence>
<dbReference type="STRING" id="1357400.HMPREF2086_00453"/>
<dbReference type="Gene3D" id="1.10.10.350">
    <property type="match status" value="1"/>
</dbReference>
<dbReference type="AlphaFoldDB" id="V8CCI2"/>
<dbReference type="HAMAP" id="MF_00022">
    <property type="entry name" value="Glu_tRNA_synth_type1"/>
    <property type="match status" value="1"/>
</dbReference>
<dbReference type="PROSITE" id="PS00178">
    <property type="entry name" value="AA_TRNA_LIGASE_I"/>
    <property type="match status" value="1"/>
</dbReference>
<comment type="subunit">
    <text evidence="3 12">Monomer.</text>
</comment>
<evidence type="ECO:0000256" key="1">
    <source>
        <dbReference type="ARBA" id="ARBA00004496"/>
    </source>
</evidence>
<comment type="caution">
    <text evidence="15">The sequence shown here is derived from an EMBL/GenBank/DDBJ whole genome shotgun (WGS) entry which is preliminary data.</text>
</comment>
<dbReference type="PANTHER" id="PTHR43311:SF2">
    <property type="entry name" value="GLUTAMATE--TRNA LIGASE, MITOCHONDRIAL-RELATED"/>
    <property type="match status" value="1"/>
</dbReference>
<dbReference type="GO" id="GO:0006424">
    <property type="term" value="P:glutamyl-tRNA aminoacylation"/>
    <property type="evidence" value="ECO:0007669"/>
    <property type="project" value="UniProtKB-UniRule"/>
</dbReference>
<comment type="function">
    <text evidence="11">Aminoacylates tRNA(Gln) with glutamate. Does not aminoacylate tRNA(Glu).</text>
</comment>
<dbReference type="InterPro" id="IPR020751">
    <property type="entry name" value="aa-tRNA-synth_I_codon-bd_sub2"/>
</dbReference>
<sequence>MVVTRFAPSPTGYLHIGGLRTALFNYLHARKNGGKFLLRIEDTDLSRNSKDAAEAIIKSFEWVGLEHDKSEQAPAQNNGIVYQSERFEIYAKYAKKLIDEGKAYYCYMSKEELESLREEQRARGETPKYDNRYRDFSGTPPKGIKPVIRIKAPLSGEITFEDGIKGVITISAKELDDFIIMRSDGSPTYNFVVALDDALMGVSDVIRGDDHTSNTPKQIIIYNALGFSLPKFFHIPMILNPEGKKLSKRDGAMGVMDYKLMGYLPEAILNFLVRLGFSYEDKEIFSLQEMIELFSTDALGSSPSRYNQEKFLWLNQHYIKQCDNERLEGLLSDFGVERIDDKKKRDMLYVLLKDRSKTLIEFSAQWREIFSPPSAEGGNGYDEKMLKKLDSLALKALGELVEREDFYEAFESVEKMEAYLHKFVEEFGSEKSSDDSSEGKGGGLKLGKFMPALRLGLLGKGGGIGLCEALIIIESKEAKQRLKDFLKVIKA</sequence>
<evidence type="ECO:0000313" key="15">
    <source>
        <dbReference type="EMBL" id="ETD25118.1"/>
    </source>
</evidence>
<comment type="catalytic activity">
    <reaction evidence="12">
        <text>tRNA(Glu) + L-glutamate + ATP = L-glutamyl-tRNA(Glu) + AMP + diphosphate</text>
        <dbReference type="Rhea" id="RHEA:23540"/>
        <dbReference type="Rhea" id="RHEA-COMP:9663"/>
        <dbReference type="Rhea" id="RHEA-COMP:9680"/>
        <dbReference type="ChEBI" id="CHEBI:29985"/>
        <dbReference type="ChEBI" id="CHEBI:30616"/>
        <dbReference type="ChEBI" id="CHEBI:33019"/>
        <dbReference type="ChEBI" id="CHEBI:78442"/>
        <dbReference type="ChEBI" id="CHEBI:78520"/>
        <dbReference type="ChEBI" id="CHEBI:456215"/>
        <dbReference type="EC" id="6.1.1.17"/>
    </reaction>
</comment>
<dbReference type="EMBL" id="AZJI01000001">
    <property type="protein sequence ID" value="ETD25118.1"/>
    <property type="molecule type" value="Genomic_DNA"/>
</dbReference>
<feature type="domain" description="Glutamyl/glutaminyl-tRNA synthetase class Ib catalytic" evidence="13">
    <location>
        <begin position="2"/>
        <end position="313"/>
    </location>
</feature>
<dbReference type="SUPFAM" id="SSF52374">
    <property type="entry name" value="Nucleotidylyl transferase"/>
    <property type="match status" value="1"/>
</dbReference>
<dbReference type="RefSeq" id="WP_023927143.1">
    <property type="nucleotide sequence ID" value="NZ_KI669454.1"/>
</dbReference>
<dbReference type="Pfam" id="PF19269">
    <property type="entry name" value="Anticodon_2"/>
    <property type="match status" value="1"/>
</dbReference>
<keyword evidence="5 12" id="KW-0436">Ligase</keyword>
<gene>
    <name evidence="12" type="primary">gltX</name>
    <name evidence="15" type="ORF">HMPREF2086_00453</name>
</gene>
<evidence type="ECO:0000259" key="14">
    <source>
        <dbReference type="Pfam" id="PF19269"/>
    </source>
</evidence>
<keyword evidence="6 12" id="KW-0547">Nucleotide-binding</keyword>
<evidence type="ECO:0000256" key="3">
    <source>
        <dbReference type="ARBA" id="ARBA00011245"/>
    </source>
</evidence>
<keyword evidence="4 12" id="KW-0963">Cytoplasm</keyword>
<comment type="caution">
    <text evidence="12">Lacks conserved residue(s) required for the propagation of feature annotation.</text>
</comment>
<dbReference type="FunFam" id="3.40.50.620:FF:000007">
    <property type="entry name" value="Glutamate--tRNA ligase"/>
    <property type="match status" value="1"/>
</dbReference>
<comment type="function">
    <text evidence="12">Catalyzes the attachment of glutamate to tRNA(Glu) in a two-step reaction: glutamate is first activated by ATP to form Glu-AMP and then transferred to the acceptor end of tRNA(Glu).</text>
</comment>
<dbReference type="CDD" id="cd00808">
    <property type="entry name" value="GluRS_core"/>
    <property type="match status" value="1"/>
</dbReference>
<dbReference type="PANTHER" id="PTHR43311">
    <property type="entry name" value="GLUTAMATE--TRNA LIGASE"/>
    <property type="match status" value="1"/>
</dbReference>
<dbReference type="OrthoDB" id="9807503at2"/>
<evidence type="ECO:0000256" key="9">
    <source>
        <dbReference type="ARBA" id="ARBA00023146"/>
    </source>
</evidence>
<organism evidence="15 16">
    <name type="scientific">Helicobacter macacae MIT 99-5501</name>
    <dbReference type="NCBI Taxonomy" id="1357400"/>
    <lineage>
        <taxon>Bacteria</taxon>
        <taxon>Pseudomonadati</taxon>
        <taxon>Campylobacterota</taxon>
        <taxon>Epsilonproteobacteria</taxon>
        <taxon>Campylobacterales</taxon>
        <taxon>Helicobacteraceae</taxon>
        <taxon>Helicobacter</taxon>
    </lineage>
</organism>
<dbReference type="GO" id="GO:0004818">
    <property type="term" value="F:glutamate-tRNA ligase activity"/>
    <property type="evidence" value="ECO:0007669"/>
    <property type="project" value="UniProtKB-UniRule"/>
</dbReference>
<evidence type="ECO:0000256" key="11">
    <source>
        <dbReference type="ARBA" id="ARBA00054667"/>
    </source>
</evidence>
<evidence type="ECO:0000256" key="7">
    <source>
        <dbReference type="ARBA" id="ARBA00022840"/>
    </source>
</evidence>
<dbReference type="InterPro" id="IPR004527">
    <property type="entry name" value="Glu-tRNA-ligase_bac/mito"/>
</dbReference>
<keyword evidence="16" id="KW-1185">Reference proteome</keyword>
<feature type="short sequence motif" description="'HIGH' region" evidence="12">
    <location>
        <begin position="8"/>
        <end position="18"/>
    </location>
</feature>
<name>V8CCI2_9HELI</name>
<protein>
    <recommendedName>
        <fullName evidence="12">Glutamate--tRNA ligase</fullName>
        <ecNumber evidence="12">6.1.1.17</ecNumber>
    </recommendedName>
    <alternativeName>
        <fullName evidence="12">Glutamyl-tRNA synthetase</fullName>
        <shortName evidence="12">GluRS</shortName>
    </alternativeName>
</protein>
<reference evidence="15 16" key="1">
    <citation type="journal article" date="2014" name="Genome Announc.">
        <title>Draft genome sequences of six enterohepatic helicobacter species isolated from humans and one from rhesus macaques.</title>
        <authorList>
            <person name="Shen Z."/>
            <person name="Sheh A."/>
            <person name="Young S.K."/>
            <person name="Abouelliel A."/>
            <person name="Ward D.V."/>
            <person name="Earl A.M."/>
            <person name="Fox J.G."/>
        </authorList>
    </citation>
    <scope>NUCLEOTIDE SEQUENCE [LARGE SCALE GENOMIC DNA]</scope>
    <source>
        <strain evidence="15 16">MIT 99-5501</strain>
    </source>
</reference>
<evidence type="ECO:0000256" key="12">
    <source>
        <dbReference type="HAMAP-Rule" id="MF_00022"/>
    </source>
</evidence>
<dbReference type="InterPro" id="IPR001412">
    <property type="entry name" value="aa-tRNA-synth_I_CS"/>
</dbReference>
<dbReference type="InterPro" id="IPR033910">
    <property type="entry name" value="GluRS_core"/>
</dbReference>
<dbReference type="GO" id="GO:0005524">
    <property type="term" value="F:ATP binding"/>
    <property type="evidence" value="ECO:0007669"/>
    <property type="project" value="UniProtKB-UniRule"/>
</dbReference>
<feature type="short sequence motif" description="'KMSKS' region" evidence="12">
    <location>
        <begin position="245"/>
        <end position="249"/>
    </location>
</feature>
<dbReference type="PRINTS" id="PR00987">
    <property type="entry name" value="TRNASYNTHGLU"/>
</dbReference>
<dbReference type="eggNOG" id="COG0008">
    <property type="taxonomic scope" value="Bacteria"/>
</dbReference>
<dbReference type="PATRIC" id="fig|1357400.3.peg.611"/>
<evidence type="ECO:0000256" key="2">
    <source>
        <dbReference type="ARBA" id="ARBA00007894"/>
    </source>
</evidence>
<keyword evidence="8 12" id="KW-0648">Protein biosynthesis</keyword>
<comment type="catalytic activity">
    <reaction evidence="10">
        <text>tRNA(Glu) + L-glutamate + ATP = L-glutamyl-tRNA(Gln) + AMP + diphosphate</text>
        <dbReference type="Rhea" id="RHEA:51156"/>
        <dbReference type="Rhea" id="RHEA-COMP:9663"/>
        <dbReference type="Rhea" id="RHEA-COMP:9684"/>
        <dbReference type="ChEBI" id="CHEBI:29985"/>
        <dbReference type="ChEBI" id="CHEBI:30616"/>
        <dbReference type="ChEBI" id="CHEBI:33019"/>
        <dbReference type="ChEBI" id="CHEBI:78442"/>
        <dbReference type="ChEBI" id="CHEBI:78520"/>
        <dbReference type="ChEBI" id="CHEBI:456215"/>
    </reaction>
</comment>
<keyword evidence="9 12" id="KW-0030">Aminoacyl-tRNA synthetase</keyword>
<feature type="binding site" evidence="12">
    <location>
        <position position="248"/>
    </location>
    <ligand>
        <name>ATP</name>
        <dbReference type="ChEBI" id="CHEBI:30616"/>
    </ligand>
</feature>